<dbReference type="GO" id="GO:0015768">
    <property type="term" value="P:maltose transport"/>
    <property type="evidence" value="ECO:0007669"/>
    <property type="project" value="TreeGrafter"/>
</dbReference>
<protein>
    <submittedName>
        <fullName evidence="4">Extracellular solute-binding protein</fullName>
    </submittedName>
</protein>
<organism evidence="4 5">
    <name type="scientific">Jiangella aurantiaca</name>
    <dbReference type="NCBI Taxonomy" id="2530373"/>
    <lineage>
        <taxon>Bacteria</taxon>
        <taxon>Bacillati</taxon>
        <taxon>Actinomycetota</taxon>
        <taxon>Actinomycetes</taxon>
        <taxon>Jiangellales</taxon>
        <taxon>Jiangellaceae</taxon>
        <taxon>Jiangella</taxon>
    </lineage>
</organism>
<evidence type="ECO:0000256" key="3">
    <source>
        <dbReference type="ARBA" id="ARBA00022729"/>
    </source>
</evidence>
<gene>
    <name evidence="4" type="ORF">E1262_20150</name>
</gene>
<sequence>MSRCQDIEKGFTDPAVGRRARAFRPHDALEGETVNAPARWLAGGGAALVLTIAACGTPGSSSEDDGPARVEGEEITAPVTADEVAELGDVTLRVLADAGEESTLTELIPEYEELYPNVTVEVEYRSYDDIVRTEANTLSGGDPPDLAQGAQGYALDGALVEAGLIRPLDDLAEAYEWFDRYGESTLGEFRWSDDGTRFGTGSIYGISPVVSMVGVYYNKAKLDALGLELPHTFADFEAALATAQAAGEQPIMFGNALKSTGLHIFGVVQGQNVDPAVTRDWISGTDGATFDTPENVATATTIQEWAQQGYFGEGYNGLAEDDAVARFAAGEGVFLIGGTWQMAAIQAGGGDFGFFPMPPGESGLHVASGSLGMGWHVSTESEVVPAAAAFIGLITSDEWAQKLADLGRVPVLAQQIDASEPLFADAVAGSGTILADGGNTYSFDWATGTMMASMGGALQELMDGRLTPQEFVTPIQDDWAAFQAER</sequence>
<evidence type="ECO:0000313" key="5">
    <source>
        <dbReference type="Proteomes" id="UP000295217"/>
    </source>
</evidence>
<dbReference type="OrthoDB" id="358201at2"/>
<keyword evidence="2" id="KW-0813">Transport</keyword>
<dbReference type="SUPFAM" id="SSF53850">
    <property type="entry name" value="Periplasmic binding protein-like II"/>
    <property type="match status" value="1"/>
</dbReference>
<dbReference type="GO" id="GO:0055052">
    <property type="term" value="C:ATP-binding cassette (ABC) transporter complex, substrate-binding subunit-containing"/>
    <property type="evidence" value="ECO:0007669"/>
    <property type="project" value="TreeGrafter"/>
</dbReference>
<dbReference type="GO" id="GO:1901982">
    <property type="term" value="F:maltose binding"/>
    <property type="evidence" value="ECO:0007669"/>
    <property type="project" value="TreeGrafter"/>
</dbReference>
<comment type="caution">
    <text evidence="4">The sequence shown here is derived from an EMBL/GenBank/DDBJ whole genome shotgun (WGS) entry which is preliminary data.</text>
</comment>
<dbReference type="GO" id="GO:0042956">
    <property type="term" value="P:maltodextrin transmembrane transport"/>
    <property type="evidence" value="ECO:0007669"/>
    <property type="project" value="TreeGrafter"/>
</dbReference>
<dbReference type="PANTHER" id="PTHR30061:SF50">
    <property type="entry name" value="MALTOSE_MALTODEXTRIN-BINDING PERIPLASMIC PROTEIN"/>
    <property type="match status" value="1"/>
</dbReference>
<dbReference type="Proteomes" id="UP000295217">
    <property type="component" value="Unassembled WGS sequence"/>
</dbReference>
<keyword evidence="3" id="KW-0732">Signal</keyword>
<comment type="similarity">
    <text evidence="1">Belongs to the bacterial solute-binding protein 1 family.</text>
</comment>
<keyword evidence="5" id="KW-1185">Reference proteome</keyword>
<proteinExistence type="inferred from homology"/>
<dbReference type="PANTHER" id="PTHR30061">
    <property type="entry name" value="MALTOSE-BINDING PERIPLASMIC PROTEIN"/>
    <property type="match status" value="1"/>
</dbReference>
<dbReference type="EMBL" id="SMLB01000032">
    <property type="protein sequence ID" value="TDD67092.1"/>
    <property type="molecule type" value="Genomic_DNA"/>
</dbReference>
<reference evidence="4 5" key="1">
    <citation type="submission" date="2019-02" db="EMBL/GenBank/DDBJ databases">
        <title>Draft genome sequences of novel Actinobacteria.</title>
        <authorList>
            <person name="Sahin N."/>
            <person name="Ay H."/>
            <person name="Saygin H."/>
        </authorList>
    </citation>
    <scope>NUCLEOTIDE SEQUENCE [LARGE SCALE GENOMIC DNA]</scope>
    <source>
        <strain evidence="4 5">8K307</strain>
    </source>
</reference>
<accession>A0A4R5ABF7</accession>
<evidence type="ECO:0000256" key="2">
    <source>
        <dbReference type="ARBA" id="ARBA00022448"/>
    </source>
</evidence>
<dbReference type="InterPro" id="IPR006059">
    <property type="entry name" value="SBP"/>
</dbReference>
<dbReference type="AlphaFoldDB" id="A0A4R5ABF7"/>
<evidence type="ECO:0000256" key="1">
    <source>
        <dbReference type="ARBA" id="ARBA00008520"/>
    </source>
</evidence>
<dbReference type="Gene3D" id="3.40.190.10">
    <property type="entry name" value="Periplasmic binding protein-like II"/>
    <property type="match status" value="2"/>
</dbReference>
<dbReference type="Pfam" id="PF01547">
    <property type="entry name" value="SBP_bac_1"/>
    <property type="match status" value="1"/>
</dbReference>
<evidence type="ECO:0000313" key="4">
    <source>
        <dbReference type="EMBL" id="TDD67092.1"/>
    </source>
</evidence>
<name>A0A4R5ABF7_9ACTN</name>